<dbReference type="SUPFAM" id="SSF47072">
    <property type="entry name" value="Cysteine alpha-hairpin motif"/>
    <property type="match status" value="1"/>
</dbReference>
<dbReference type="GO" id="GO:0005761">
    <property type="term" value="C:mitochondrial ribosome"/>
    <property type="evidence" value="ECO:0007669"/>
    <property type="project" value="InterPro"/>
</dbReference>
<dbReference type="Proteomes" id="UP000824782">
    <property type="component" value="Unassembled WGS sequence"/>
</dbReference>
<comment type="caution">
    <text evidence="3">The sequence shown here is derived from an EMBL/GenBank/DDBJ whole genome shotgun (WGS) entry which is preliminary data.</text>
</comment>
<evidence type="ECO:0000313" key="4">
    <source>
        <dbReference type="Proteomes" id="UP000824782"/>
    </source>
</evidence>
<reference evidence="3" key="1">
    <citation type="thesis" date="2020" institute="ProQuest LLC" country="789 East Eisenhower Parkway, Ann Arbor, MI, USA">
        <title>Comparative Genomics and Chromosome Evolution.</title>
        <authorList>
            <person name="Mudd A.B."/>
        </authorList>
    </citation>
    <scope>NUCLEOTIDE SEQUENCE</scope>
    <source>
        <strain evidence="3">237g6f4</strain>
        <tissue evidence="3">Blood</tissue>
    </source>
</reference>
<organism evidence="3 4">
    <name type="scientific">Engystomops pustulosus</name>
    <name type="common">Tungara frog</name>
    <name type="synonym">Physalaemus pustulosus</name>
    <dbReference type="NCBI Taxonomy" id="76066"/>
    <lineage>
        <taxon>Eukaryota</taxon>
        <taxon>Metazoa</taxon>
        <taxon>Chordata</taxon>
        <taxon>Craniata</taxon>
        <taxon>Vertebrata</taxon>
        <taxon>Euteleostomi</taxon>
        <taxon>Amphibia</taxon>
        <taxon>Batrachia</taxon>
        <taxon>Anura</taxon>
        <taxon>Neobatrachia</taxon>
        <taxon>Hyloidea</taxon>
        <taxon>Leptodactylidae</taxon>
        <taxon>Leiuperinae</taxon>
        <taxon>Engystomops</taxon>
    </lineage>
</organism>
<keyword evidence="4" id="KW-1185">Reference proteome</keyword>
<dbReference type="InterPro" id="IPR009069">
    <property type="entry name" value="Cys_alpha_HP_mot_SF"/>
</dbReference>
<dbReference type="GO" id="GO:0032543">
    <property type="term" value="P:mitochondrial translation"/>
    <property type="evidence" value="ECO:0007669"/>
    <property type="project" value="InterPro"/>
</dbReference>
<keyword evidence="1" id="KW-1015">Disulfide bond</keyword>
<dbReference type="InterPro" id="IPR033620">
    <property type="entry name" value="Ribosomal_mS37_met"/>
</dbReference>
<accession>A0AAV6ZSJ5</accession>
<dbReference type="PANTHER" id="PTHR31278">
    <property type="entry name" value="CHCHD1"/>
    <property type="match status" value="1"/>
</dbReference>
<dbReference type="EMBL" id="WNYA01000011">
    <property type="protein sequence ID" value="KAG8552154.1"/>
    <property type="molecule type" value="Genomic_DNA"/>
</dbReference>
<dbReference type="InterPro" id="IPR010625">
    <property type="entry name" value="CHCH"/>
</dbReference>
<proteinExistence type="predicted"/>
<gene>
    <name evidence="3" type="ORF">GDO81_004421</name>
</gene>
<feature type="domain" description="CHCH" evidence="2">
    <location>
        <begin position="49"/>
        <end position="82"/>
    </location>
</feature>
<dbReference type="PANTHER" id="PTHR31278:SF2">
    <property type="entry name" value="SMALL RIBOSOMAL SUBUNIT PROTEIN MS37"/>
    <property type="match status" value="1"/>
</dbReference>
<dbReference type="Pfam" id="PF06747">
    <property type="entry name" value="CHCH"/>
    <property type="match status" value="1"/>
</dbReference>
<dbReference type="GO" id="GO:0003723">
    <property type="term" value="F:RNA binding"/>
    <property type="evidence" value="ECO:0007669"/>
    <property type="project" value="TreeGrafter"/>
</dbReference>
<name>A0AAV6ZSJ5_ENGPU</name>
<evidence type="ECO:0000256" key="1">
    <source>
        <dbReference type="ARBA" id="ARBA00023157"/>
    </source>
</evidence>
<evidence type="ECO:0000259" key="2">
    <source>
        <dbReference type="Pfam" id="PF06747"/>
    </source>
</evidence>
<protein>
    <recommendedName>
        <fullName evidence="2">CHCH domain-containing protein</fullName>
    </recommendedName>
</protein>
<dbReference type="AlphaFoldDB" id="A0AAV6ZSJ5"/>
<sequence length="120" mass="13620">MASQGNLLNEKVAKLVSRRYGKPVLQPKRPLALADAVANRRYKVGEATCITEMSVLMACWKENAFSDTACSNPVKDFYECVAREQKARKLGAKEEKPEGWMPPQQVNKLLRKYPNIKHEI</sequence>
<evidence type="ECO:0000313" key="3">
    <source>
        <dbReference type="EMBL" id="KAG8552154.1"/>
    </source>
</evidence>
<dbReference type="GO" id="GO:0005654">
    <property type="term" value="C:nucleoplasm"/>
    <property type="evidence" value="ECO:0007669"/>
    <property type="project" value="TreeGrafter"/>
</dbReference>